<organism evidence="1 2">
    <name type="scientific">Butyricimonas faecalis</name>
    <dbReference type="NCBI Taxonomy" id="2093856"/>
    <lineage>
        <taxon>Bacteria</taxon>
        <taxon>Pseudomonadati</taxon>
        <taxon>Bacteroidota</taxon>
        <taxon>Bacteroidia</taxon>
        <taxon>Bacteroidales</taxon>
        <taxon>Odoribacteraceae</taxon>
        <taxon>Butyricimonas</taxon>
    </lineage>
</organism>
<dbReference type="EMBL" id="CP032819">
    <property type="protein sequence ID" value="AZS29344.1"/>
    <property type="molecule type" value="Genomic_DNA"/>
</dbReference>
<accession>A0A3S9VS26</accession>
<sequence>MFQGKEAGVSFPIWLLNQILHQHIPFRVNLTESDLLFSNMAYLNNISRKCDFETDFWVTKRGKIKNCVVENLSDTALVNEIKRVVSMSRNWKASRENGKKVTSSLAFSISLNTKGDLVMLDEGPKWGEPDKRFYGKRYNLTRYIHQVAMHIYSKNSYSVEKIEYPVNASPVLGSIKFSFIVDKEGYFSNLKYADDLYHRQIAPIITGQMFPGRLFSTEVKWAPAILDGKPVSVQVKAIIDYDSNEFSWDCFVLDEE</sequence>
<dbReference type="Proteomes" id="UP000270673">
    <property type="component" value="Chromosome"/>
</dbReference>
<dbReference type="AlphaFoldDB" id="A0A3S9VS26"/>
<proteinExistence type="predicted"/>
<dbReference type="KEGG" id="buy:D8S85_07060"/>
<name>A0A3S9VS26_9BACT</name>
<gene>
    <name evidence="1" type="ORF">D8S85_07060</name>
</gene>
<reference evidence="1 2" key="1">
    <citation type="submission" date="2018-10" db="EMBL/GenBank/DDBJ databases">
        <title>Butyricimonas faecalis sp. nov., isolated from human faeces and emended description of the genus Butyricimonas.</title>
        <authorList>
            <person name="Le Roy T."/>
            <person name="Van der Smissen P."/>
            <person name="Paquot A."/>
            <person name="Delzenne N."/>
            <person name="Muccioli G."/>
            <person name="Collet J.-F."/>
            <person name="Cani P.D."/>
        </authorList>
    </citation>
    <scope>NUCLEOTIDE SEQUENCE [LARGE SCALE GENOMIC DNA]</scope>
    <source>
        <strain evidence="1 2">H184</strain>
    </source>
</reference>
<evidence type="ECO:0000313" key="1">
    <source>
        <dbReference type="EMBL" id="AZS29344.1"/>
    </source>
</evidence>
<evidence type="ECO:0000313" key="2">
    <source>
        <dbReference type="Proteomes" id="UP000270673"/>
    </source>
</evidence>
<protein>
    <recommendedName>
        <fullName evidence="3">TonB C-terminal domain-containing protein</fullName>
    </recommendedName>
</protein>
<keyword evidence="2" id="KW-1185">Reference proteome</keyword>
<evidence type="ECO:0008006" key="3">
    <source>
        <dbReference type="Google" id="ProtNLM"/>
    </source>
</evidence>